<dbReference type="InterPro" id="IPR014756">
    <property type="entry name" value="Ig_E-set"/>
</dbReference>
<dbReference type="InterPro" id="IPR019492">
    <property type="entry name" value="Cyclo-malto-dextrinase_C"/>
</dbReference>
<keyword evidence="2" id="KW-0326">Glycosidase</keyword>
<dbReference type="SUPFAM" id="SSF51445">
    <property type="entry name" value="(Trans)glycosidases"/>
    <property type="match status" value="1"/>
</dbReference>
<evidence type="ECO:0000256" key="1">
    <source>
        <dbReference type="ARBA" id="ARBA00022801"/>
    </source>
</evidence>
<dbReference type="Proteomes" id="UP000251889">
    <property type="component" value="Unassembled WGS sequence"/>
</dbReference>
<evidence type="ECO:0000313" key="6">
    <source>
        <dbReference type="Proteomes" id="UP000251889"/>
    </source>
</evidence>
<protein>
    <submittedName>
        <fullName evidence="5">Alpha-amylase</fullName>
    </submittedName>
</protein>
<dbReference type="InterPro" id="IPR006047">
    <property type="entry name" value="GH13_cat_dom"/>
</dbReference>
<dbReference type="InterPro" id="IPR015171">
    <property type="entry name" value="Cyc-maltodext_N"/>
</dbReference>
<dbReference type="AlphaFoldDB" id="A0A364Y334"/>
<dbReference type="PANTHER" id="PTHR10357">
    <property type="entry name" value="ALPHA-AMYLASE FAMILY MEMBER"/>
    <property type="match status" value="1"/>
</dbReference>
<keyword evidence="1" id="KW-0378">Hydrolase</keyword>
<dbReference type="EMBL" id="QMFY01000004">
    <property type="protein sequence ID" value="RAW01206.1"/>
    <property type="molecule type" value="Genomic_DNA"/>
</dbReference>
<dbReference type="InterPro" id="IPR013783">
    <property type="entry name" value="Ig-like_fold"/>
</dbReference>
<dbReference type="OrthoDB" id="9806009at2"/>
<dbReference type="CDD" id="cd11340">
    <property type="entry name" value="AmyAc_bac_CMD_like_3"/>
    <property type="match status" value="1"/>
</dbReference>
<dbReference type="GO" id="GO:0016798">
    <property type="term" value="F:hydrolase activity, acting on glycosyl bonds"/>
    <property type="evidence" value="ECO:0007669"/>
    <property type="project" value="UniProtKB-KW"/>
</dbReference>
<comment type="caution">
    <text evidence="5">The sequence shown here is derived from an EMBL/GenBank/DDBJ whole genome shotgun (WGS) entry which is preliminary data.</text>
</comment>
<dbReference type="SUPFAM" id="SSF51011">
    <property type="entry name" value="Glycosyl hydrolase domain"/>
    <property type="match status" value="1"/>
</dbReference>
<accession>A0A364Y334</accession>
<evidence type="ECO:0000256" key="2">
    <source>
        <dbReference type="ARBA" id="ARBA00023295"/>
    </source>
</evidence>
<dbReference type="SUPFAM" id="SSF81296">
    <property type="entry name" value="E set domains"/>
    <property type="match status" value="1"/>
</dbReference>
<reference evidence="5 6" key="1">
    <citation type="submission" date="2018-06" db="EMBL/GenBank/DDBJ databases">
        <title>Chryseolinea flavus sp. nov., a member of the phylum Bacteroidetes isolated from soil.</title>
        <authorList>
            <person name="Li Y."/>
            <person name="Wang J."/>
        </authorList>
    </citation>
    <scope>NUCLEOTIDE SEQUENCE [LARGE SCALE GENOMIC DNA]</scope>
    <source>
        <strain evidence="5 6">SDU1-6</strain>
    </source>
</reference>
<evidence type="ECO:0000259" key="4">
    <source>
        <dbReference type="SMART" id="SM00642"/>
    </source>
</evidence>
<dbReference type="Gene3D" id="3.20.20.80">
    <property type="entry name" value="Glycosidases"/>
    <property type="match status" value="1"/>
</dbReference>
<gene>
    <name evidence="5" type="ORF">DQQ10_09840</name>
</gene>
<keyword evidence="3" id="KW-0732">Signal</keyword>
<dbReference type="Pfam" id="PF00128">
    <property type="entry name" value="Alpha-amylase"/>
    <property type="match status" value="1"/>
</dbReference>
<dbReference type="SMART" id="SM00642">
    <property type="entry name" value="Aamy"/>
    <property type="match status" value="1"/>
</dbReference>
<dbReference type="Gene3D" id="2.60.40.10">
    <property type="entry name" value="Immunoglobulins"/>
    <property type="match status" value="1"/>
</dbReference>
<dbReference type="RefSeq" id="WP_112746692.1">
    <property type="nucleotide sequence ID" value="NZ_QMFY01000004.1"/>
</dbReference>
<evidence type="ECO:0000256" key="3">
    <source>
        <dbReference type="SAM" id="SignalP"/>
    </source>
</evidence>
<organism evidence="5 6">
    <name type="scientific">Pseudochryseolinea flava</name>
    <dbReference type="NCBI Taxonomy" id="2059302"/>
    <lineage>
        <taxon>Bacteria</taxon>
        <taxon>Pseudomonadati</taxon>
        <taxon>Bacteroidota</taxon>
        <taxon>Cytophagia</taxon>
        <taxon>Cytophagales</taxon>
        <taxon>Fulvivirgaceae</taxon>
        <taxon>Pseudochryseolinea</taxon>
    </lineage>
</organism>
<proteinExistence type="predicted"/>
<keyword evidence="6" id="KW-1185">Reference proteome</keyword>
<dbReference type="Pfam" id="PF10438">
    <property type="entry name" value="Cyc-maltodext_C"/>
    <property type="match status" value="1"/>
</dbReference>
<evidence type="ECO:0000313" key="5">
    <source>
        <dbReference type="EMBL" id="RAW01206.1"/>
    </source>
</evidence>
<dbReference type="Pfam" id="PF09087">
    <property type="entry name" value="Cyc-maltodext_N"/>
    <property type="match status" value="1"/>
</dbReference>
<dbReference type="InterPro" id="IPR013780">
    <property type="entry name" value="Glyco_hydro_b"/>
</dbReference>
<dbReference type="Gene3D" id="2.60.40.1180">
    <property type="entry name" value="Golgi alpha-mannosidase II"/>
    <property type="match status" value="1"/>
</dbReference>
<feature type="chain" id="PRO_5016602562" evidence="3">
    <location>
        <begin position="19"/>
        <end position="612"/>
    </location>
</feature>
<dbReference type="InterPro" id="IPR017853">
    <property type="entry name" value="GH"/>
</dbReference>
<dbReference type="GO" id="GO:0005975">
    <property type="term" value="P:carbohydrate metabolic process"/>
    <property type="evidence" value="ECO:0007669"/>
    <property type="project" value="InterPro"/>
</dbReference>
<feature type="domain" description="Glycosyl hydrolase family 13 catalytic" evidence="4">
    <location>
        <begin position="127"/>
        <end position="524"/>
    </location>
</feature>
<dbReference type="PANTHER" id="PTHR10357:SF210">
    <property type="entry name" value="MALTODEXTRIN GLUCOSIDASE"/>
    <property type="match status" value="1"/>
</dbReference>
<sequence length="612" mass="70366">MKKLILPLLLFFIVDSFAQPISVYPTNWWTGMKHNKVQLLVKGSDVKFNTSTPSVKHAGVTIDQVHRLENGKYFAIDITISPTAVPGNVTFDFINGKKKQSITWPLKSRDTSLKFAQGVTSEDLIYLIMPDRFSNGDPSNDKIKNLKDQSLNRDSIFDRHGGDIQGIINHLDYLQDLGVTAIWLTPVFENDMPNRTEHGYAITNHYKIESRLGTNALYRKFSEEVHKRNMKLVQDAVYNHVGLYHFFVQEKPTKDWLHEWPSYTNTTYKDQPLMDMYAAEADKKRMSDGWFTRMMPDLNQHNPYVANFLIQHALWTVEEFGVDGWRVDTYIYNDLEFMNRCNQALMDEYPNISIFGETWVHGVAAQAYFTQHTIDTKFKSNLPAVTDFQTNLYGIMNAINEPFGWTNGVNKLYTTLAQDFLYKDPMRNVVFLDNHDLSRVFSIVGEDIGKLKLAIAWLLTTRGVPQLYYGTEILMKGFTNPDGLVRKDFLGGWAEDKINKFTPEGRTAAENDVFNWTKALANFRKNSSAIKSGKLTQFVPEDGIYVYFRHDEKQTVMCIMNTSDQEKTIDLKRFAESIKNFTKGKEVATGKSFDVTATLKVPKQYLLVMDLN</sequence>
<feature type="signal peptide" evidence="3">
    <location>
        <begin position="1"/>
        <end position="18"/>
    </location>
</feature>
<name>A0A364Y334_9BACT</name>